<dbReference type="PATRIC" id="fig|1423774.3.peg.889"/>
<dbReference type="InterPro" id="IPR011010">
    <property type="entry name" value="DNA_brk_join_enz"/>
</dbReference>
<dbReference type="GO" id="GO:0015074">
    <property type="term" value="P:DNA integration"/>
    <property type="evidence" value="ECO:0007669"/>
    <property type="project" value="UniProtKB-KW"/>
</dbReference>
<evidence type="ECO:0000259" key="5">
    <source>
        <dbReference type="PROSITE" id="PS51898"/>
    </source>
</evidence>
<comment type="similarity">
    <text evidence="1">Belongs to the 'phage' integrase family.</text>
</comment>
<organism evidence="6 7">
    <name type="scientific">Companilactobacillus nantensis DSM 16982</name>
    <dbReference type="NCBI Taxonomy" id="1423774"/>
    <lineage>
        <taxon>Bacteria</taxon>
        <taxon>Bacillati</taxon>
        <taxon>Bacillota</taxon>
        <taxon>Bacilli</taxon>
        <taxon>Lactobacillales</taxon>
        <taxon>Lactobacillaceae</taxon>
        <taxon>Companilactobacillus</taxon>
    </lineage>
</organism>
<protein>
    <submittedName>
        <fullName evidence="6">Phage integrase</fullName>
    </submittedName>
</protein>
<dbReference type="Gene3D" id="1.10.443.10">
    <property type="entry name" value="Intergrase catalytic core"/>
    <property type="match status" value="1"/>
</dbReference>
<dbReference type="PROSITE" id="PS51898">
    <property type="entry name" value="TYR_RECOMBINASE"/>
    <property type="match status" value="1"/>
</dbReference>
<evidence type="ECO:0000313" key="6">
    <source>
        <dbReference type="EMBL" id="KRM15955.1"/>
    </source>
</evidence>
<dbReference type="InterPro" id="IPR010998">
    <property type="entry name" value="Integrase_recombinase_N"/>
</dbReference>
<keyword evidence="2" id="KW-0229">DNA integration</keyword>
<sequence>MSSITKYKLKNGKELYRVQYTAGIDSLTNKPARRSKRGFKTQRDAKLWMAKTLTDIDMYGFVSNPDATFKEVYESFSIRYAQTVKSSTYNRVEGLFKKHILPVFGKKQIKKITISMCQEMANKWSKKYVGYSCLINYTSRIFNEALISNIVHSNPMKLIVFPKGTKKDTHKLSEDKFWDKSELQIFLSQSKKYYSKKNSEAVALFRLLAFTGMRKGELIALQVKDFSYKNKTLVINKTLTTNKNHKKSVDSPKTENGTRTIYLDQNTANILNHWIHTMHKKMLALGYNTSSSEQLLFPSRRNSLMTPLNVNKWMDKIINSYNDDDKNEIKLKRITPHGLRHTWITMAVESKKMTIKQIQQQVGDSDVSTILNIYTHVTKEASKKTIDSFTDYVGIE</sequence>
<evidence type="ECO:0000313" key="7">
    <source>
        <dbReference type="Proteomes" id="UP000051302"/>
    </source>
</evidence>
<dbReference type="Pfam" id="PF00589">
    <property type="entry name" value="Phage_integrase"/>
    <property type="match status" value="1"/>
</dbReference>
<dbReference type="CDD" id="cd01189">
    <property type="entry name" value="INT_ICEBs1_C_like"/>
    <property type="match status" value="1"/>
</dbReference>
<dbReference type="InterPro" id="IPR050808">
    <property type="entry name" value="Phage_Integrase"/>
</dbReference>
<dbReference type="SUPFAM" id="SSF56349">
    <property type="entry name" value="DNA breaking-rejoining enzymes"/>
    <property type="match status" value="1"/>
</dbReference>
<evidence type="ECO:0000256" key="3">
    <source>
        <dbReference type="ARBA" id="ARBA00023125"/>
    </source>
</evidence>
<reference evidence="6 7" key="1">
    <citation type="journal article" date="2015" name="Genome Announc.">
        <title>Expanding the biotechnology potential of lactobacilli through comparative genomics of 213 strains and associated genera.</title>
        <authorList>
            <person name="Sun Z."/>
            <person name="Harris H.M."/>
            <person name="McCann A."/>
            <person name="Guo C."/>
            <person name="Argimon S."/>
            <person name="Zhang W."/>
            <person name="Yang X."/>
            <person name="Jeffery I.B."/>
            <person name="Cooney J.C."/>
            <person name="Kagawa T.F."/>
            <person name="Liu W."/>
            <person name="Song Y."/>
            <person name="Salvetti E."/>
            <person name="Wrobel A."/>
            <person name="Rasinkangas P."/>
            <person name="Parkhill J."/>
            <person name="Rea M.C."/>
            <person name="O'Sullivan O."/>
            <person name="Ritari J."/>
            <person name="Douillard F.P."/>
            <person name="Paul Ross R."/>
            <person name="Yang R."/>
            <person name="Briner A.E."/>
            <person name="Felis G.E."/>
            <person name="de Vos W.M."/>
            <person name="Barrangou R."/>
            <person name="Klaenhammer T.R."/>
            <person name="Caufield P.W."/>
            <person name="Cui Y."/>
            <person name="Zhang H."/>
            <person name="O'Toole P.W."/>
        </authorList>
    </citation>
    <scope>NUCLEOTIDE SEQUENCE [LARGE SCALE GENOMIC DNA]</scope>
    <source>
        <strain evidence="6 7">DSM 16982</strain>
    </source>
</reference>
<comment type="caution">
    <text evidence="6">The sequence shown here is derived from an EMBL/GenBank/DDBJ whole genome shotgun (WGS) entry which is preliminary data.</text>
</comment>
<dbReference type="GO" id="GO:0003677">
    <property type="term" value="F:DNA binding"/>
    <property type="evidence" value="ECO:0007669"/>
    <property type="project" value="UniProtKB-KW"/>
</dbReference>
<dbReference type="InterPro" id="IPR002104">
    <property type="entry name" value="Integrase_catalytic"/>
</dbReference>
<dbReference type="InterPro" id="IPR013762">
    <property type="entry name" value="Integrase-like_cat_sf"/>
</dbReference>
<dbReference type="Gene3D" id="1.10.150.130">
    <property type="match status" value="1"/>
</dbReference>
<dbReference type="Pfam" id="PF14659">
    <property type="entry name" value="Phage_int_SAM_3"/>
    <property type="match status" value="1"/>
</dbReference>
<dbReference type="InterPro" id="IPR028259">
    <property type="entry name" value="AP2-like_int_N"/>
</dbReference>
<dbReference type="Pfam" id="PF14657">
    <property type="entry name" value="Arm-DNA-bind_4"/>
    <property type="match status" value="1"/>
</dbReference>
<dbReference type="Proteomes" id="UP000051302">
    <property type="component" value="Unassembled WGS sequence"/>
</dbReference>
<dbReference type="PANTHER" id="PTHR30629">
    <property type="entry name" value="PROPHAGE INTEGRASE"/>
    <property type="match status" value="1"/>
</dbReference>
<feature type="domain" description="Tyr recombinase" evidence="5">
    <location>
        <begin position="173"/>
        <end position="387"/>
    </location>
</feature>
<dbReference type="AlphaFoldDB" id="A0A0R1WLP0"/>
<dbReference type="InterPro" id="IPR004107">
    <property type="entry name" value="Integrase_SAM-like_N"/>
</dbReference>
<dbReference type="RefSeq" id="WP_057892423.1">
    <property type="nucleotide sequence ID" value="NZ_AZFV01000018.1"/>
</dbReference>
<keyword evidence="4" id="KW-0233">DNA recombination</keyword>
<dbReference type="PANTHER" id="PTHR30629:SF2">
    <property type="entry name" value="PROPHAGE INTEGRASE INTS-RELATED"/>
    <property type="match status" value="1"/>
</dbReference>
<evidence type="ECO:0000256" key="1">
    <source>
        <dbReference type="ARBA" id="ARBA00008857"/>
    </source>
</evidence>
<evidence type="ECO:0000256" key="2">
    <source>
        <dbReference type="ARBA" id="ARBA00022908"/>
    </source>
</evidence>
<proteinExistence type="inferred from homology"/>
<gene>
    <name evidence="6" type="ORF">FD31_GL000855</name>
</gene>
<dbReference type="GO" id="GO:0006310">
    <property type="term" value="P:DNA recombination"/>
    <property type="evidence" value="ECO:0007669"/>
    <property type="project" value="UniProtKB-KW"/>
</dbReference>
<keyword evidence="7" id="KW-1185">Reference proteome</keyword>
<name>A0A0R1WLP0_9LACO</name>
<dbReference type="STRING" id="1423774.FD31_GL000855"/>
<accession>A0A0R1WLP0</accession>
<evidence type="ECO:0000256" key="4">
    <source>
        <dbReference type="ARBA" id="ARBA00023172"/>
    </source>
</evidence>
<keyword evidence="3" id="KW-0238">DNA-binding</keyword>
<dbReference type="EMBL" id="AZFV01000018">
    <property type="protein sequence ID" value="KRM15955.1"/>
    <property type="molecule type" value="Genomic_DNA"/>
</dbReference>